<dbReference type="EMBL" id="LFIW01002391">
    <property type="protein sequence ID" value="KZL72108.1"/>
    <property type="molecule type" value="Genomic_DNA"/>
</dbReference>
<evidence type="ECO:0000313" key="2">
    <source>
        <dbReference type="EMBL" id="KZL72108.1"/>
    </source>
</evidence>
<feature type="compositionally biased region" description="Basic residues" evidence="1">
    <location>
        <begin position="142"/>
        <end position="153"/>
    </location>
</feature>
<reference evidence="2 3" key="1">
    <citation type="submission" date="2015-06" db="EMBL/GenBank/DDBJ databases">
        <title>Survival trade-offs in plant roots during colonization by closely related pathogenic and mutualistic fungi.</title>
        <authorList>
            <person name="Hacquard S."/>
            <person name="Kracher B."/>
            <person name="Hiruma K."/>
            <person name="Weinman A."/>
            <person name="Muench P."/>
            <person name="Garrido Oter R."/>
            <person name="Ver Loren van Themaat E."/>
            <person name="Dallerey J.-F."/>
            <person name="Damm U."/>
            <person name="Henrissat B."/>
            <person name="Lespinet O."/>
            <person name="Thon M."/>
            <person name="Kemen E."/>
            <person name="McHardy A.C."/>
            <person name="Schulze-Lefert P."/>
            <person name="O'Connell R.J."/>
        </authorList>
    </citation>
    <scope>NUCLEOTIDE SEQUENCE [LARGE SCALE GENOMIC DNA]</scope>
    <source>
        <strain evidence="2 3">MAFF 238704</strain>
    </source>
</reference>
<gene>
    <name evidence="2" type="ORF">CI238_00912</name>
</gene>
<comment type="caution">
    <text evidence="2">The sequence shown here is derived from an EMBL/GenBank/DDBJ whole genome shotgun (WGS) entry which is preliminary data.</text>
</comment>
<dbReference type="AlphaFoldDB" id="A0A166TI62"/>
<accession>A0A166TI62</accession>
<evidence type="ECO:0000256" key="1">
    <source>
        <dbReference type="SAM" id="MobiDB-lite"/>
    </source>
</evidence>
<feature type="non-terminal residue" evidence="2">
    <location>
        <position position="1"/>
    </location>
</feature>
<keyword evidence="3" id="KW-1185">Reference proteome</keyword>
<protein>
    <submittedName>
        <fullName evidence="2">Uncharacterized protein</fullName>
    </submittedName>
</protein>
<organism evidence="2 3">
    <name type="scientific">Colletotrichum incanum</name>
    <name type="common">Soybean anthracnose fungus</name>
    <dbReference type="NCBI Taxonomy" id="1573173"/>
    <lineage>
        <taxon>Eukaryota</taxon>
        <taxon>Fungi</taxon>
        <taxon>Dikarya</taxon>
        <taxon>Ascomycota</taxon>
        <taxon>Pezizomycotina</taxon>
        <taxon>Sordariomycetes</taxon>
        <taxon>Hypocreomycetidae</taxon>
        <taxon>Glomerellales</taxon>
        <taxon>Glomerellaceae</taxon>
        <taxon>Colletotrichum</taxon>
        <taxon>Colletotrichum spaethianum species complex</taxon>
    </lineage>
</organism>
<proteinExistence type="predicted"/>
<feature type="compositionally biased region" description="Low complexity" evidence="1">
    <location>
        <begin position="154"/>
        <end position="174"/>
    </location>
</feature>
<name>A0A166TI62_COLIC</name>
<dbReference type="Proteomes" id="UP000076584">
    <property type="component" value="Unassembled WGS sequence"/>
</dbReference>
<feature type="region of interest" description="Disordered" evidence="1">
    <location>
        <begin position="103"/>
        <end position="187"/>
    </location>
</feature>
<sequence>LVCTTIWVTGNFLSTGGWLRFSNSSNSAPAKRSSSKRQQPTHPSTCHLDEELRAVAAVVVSVAAAAAVLEAVVVSSRGTWALPRRFSRWASSCTLAKARWSARASTPRSLTSTPRSSSRTRLPLARSTKFLDPSTRFTSPSNRRRVSRPRPSRKVTSSTSDPRSSSRWRSSFPSRNPPQVRPRSSEQAVEARQEVAAAAVEALAVAEVPRGVAAAAAVSAAVEAVASVVVAVAVSAAVAVRREEAVASAVVGAGAASAEEAGRLWLWSSAQRR</sequence>
<feature type="compositionally biased region" description="Low complexity" evidence="1">
    <location>
        <begin position="103"/>
        <end position="128"/>
    </location>
</feature>
<evidence type="ECO:0000313" key="3">
    <source>
        <dbReference type="Proteomes" id="UP000076584"/>
    </source>
</evidence>